<dbReference type="InterPro" id="IPR005135">
    <property type="entry name" value="Endo/exonuclease/phosphatase"/>
</dbReference>
<feature type="non-terminal residue" evidence="2">
    <location>
        <position position="1"/>
    </location>
</feature>
<dbReference type="Pfam" id="PF03372">
    <property type="entry name" value="Exo_endo_phos"/>
    <property type="match status" value="1"/>
</dbReference>
<evidence type="ECO:0000313" key="2">
    <source>
        <dbReference type="EMBL" id="MCH97659.1"/>
    </source>
</evidence>
<keyword evidence="3" id="KW-1185">Reference proteome</keyword>
<reference evidence="2 3" key="1">
    <citation type="journal article" date="2018" name="Front. Plant Sci.">
        <title>Red Clover (Trifolium pratense) and Zigzag Clover (T. medium) - A Picture of Genomic Similarities and Differences.</title>
        <authorList>
            <person name="Dluhosova J."/>
            <person name="Istvanek J."/>
            <person name="Nedelnik J."/>
            <person name="Repkova J."/>
        </authorList>
    </citation>
    <scope>NUCLEOTIDE SEQUENCE [LARGE SCALE GENOMIC DNA]</scope>
    <source>
        <strain evidence="3">cv. 10/8</strain>
        <tissue evidence="2">Leaf</tissue>
    </source>
</reference>
<comment type="caution">
    <text evidence="2">The sequence shown here is derived from an EMBL/GenBank/DDBJ whole genome shotgun (WGS) entry which is preliminary data.</text>
</comment>
<proteinExistence type="predicted"/>
<dbReference type="GO" id="GO:0003824">
    <property type="term" value="F:catalytic activity"/>
    <property type="evidence" value="ECO:0007669"/>
    <property type="project" value="InterPro"/>
</dbReference>
<dbReference type="PANTHER" id="PTHR35218">
    <property type="entry name" value="RNASE H DOMAIN-CONTAINING PROTEIN"/>
    <property type="match status" value="1"/>
</dbReference>
<accession>A0A392NEN3</accession>
<dbReference type="SUPFAM" id="SSF56219">
    <property type="entry name" value="DNase I-like"/>
    <property type="match status" value="1"/>
</dbReference>
<evidence type="ECO:0000313" key="3">
    <source>
        <dbReference type="Proteomes" id="UP000265520"/>
    </source>
</evidence>
<feature type="domain" description="Endonuclease/exonuclease/phosphatase" evidence="1">
    <location>
        <begin position="13"/>
        <end position="199"/>
    </location>
</feature>
<dbReference type="Proteomes" id="UP000265520">
    <property type="component" value="Unassembled WGS sequence"/>
</dbReference>
<dbReference type="EMBL" id="LXQA010035575">
    <property type="protein sequence ID" value="MCH97659.1"/>
    <property type="molecule type" value="Genomic_DNA"/>
</dbReference>
<protein>
    <recommendedName>
        <fullName evidence="1">Endonuclease/exonuclease/phosphatase domain-containing protein</fullName>
    </recommendedName>
</protein>
<organism evidence="2 3">
    <name type="scientific">Trifolium medium</name>
    <dbReference type="NCBI Taxonomy" id="97028"/>
    <lineage>
        <taxon>Eukaryota</taxon>
        <taxon>Viridiplantae</taxon>
        <taxon>Streptophyta</taxon>
        <taxon>Embryophyta</taxon>
        <taxon>Tracheophyta</taxon>
        <taxon>Spermatophyta</taxon>
        <taxon>Magnoliopsida</taxon>
        <taxon>eudicotyledons</taxon>
        <taxon>Gunneridae</taxon>
        <taxon>Pentapetalae</taxon>
        <taxon>rosids</taxon>
        <taxon>fabids</taxon>
        <taxon>Fabales</taxon>
        <taxon>Fabaceae</taxon>
        <taxon>Papilionoideae</taxon>
        <taxon>50 kb inversion clade</taxon>
        <taxon>NPAAA clade</taxon>
        <taxon>Hologalegina</taxon>
        <taxon>IRL clade</taxon>
        <taxon>Trifolieae</taxon>
        <taxon>Trifolium</taxon>
    </lineage>
</organism>
<evidence type="ECO:0000259" key="1">
    <source>
        <dbReference type="Pfam" id="PF03372"/>
    </source>
</evidence>
<dbReference type="AlphaFoldDB" id="A0A392NEN3"/>
<dbReference type="Gene3D" id="3.60.10.10">
    <property type="entry name" value="Endonuclease/exonuclease/phosphatase"/>
    <property type="match status" value="1"/>
</dbReference>
<dbReference type="PANTHER" id="PTHR35218:SF7">
    <property type="entry name" value="ENDONUCLEASE_EXONUCLEASE_PHOSPHATASE"/>
    <property type="match status" value="1"/>
</dbReference>
<dbReference type="InterPro" id="IPR036691">
    <property type="entry name" value="Endo/exonu/phosph_ase_sf"/>
</dbReference>
<sequence length="222" mass="25298">GAAGTSFFRNCKQYLEIHRPEIMVIMETRVDPNKLKKSFELLGFDSFACASNRGYAGGIVIVWKSAFMMVHVEKVDFQFIHVRVLETGGCWYFSVVYASPSEDMRSILWTELNAIADNMSDRWLVAGDFNDIKDKSEKKGGAPINHRKCALFKERINQCRLIDLGSIGSRYTWRGPLYNGVDRIYERLDRAMSNDAWRISFPNAIVKVLPRTLKAGGDKSKI</sequence>
<name>A0A392NEN3_9FABA</name>